<feature type="region of interest" description="Disordered" evidence="2">
    <location>
        <begin position="1"/>
        <end position="51"/>
    </location>
</feature>
<dbReference type="PANTHER" id="PTHR35024:SF4">
    <property type="entry name" value="POLYMER-FORMING CYTOSKELETAL PROTEIN"/>
    <property type="match status" value="1"/>
</dbReference>
<accession>A0A401JG81</accession>
<evidence type="ECO:0000313" key="3">
    <source>
        <dbReference type="EMBL" id="GBL46593.1"/>
    </source>
</evidence>
<feature type="region of interest" description="Disordered" evidence="2">
    <location>
        <begin position="168"/>
        <end position="200"/>
    </location>
</feature>
<dbReference type="Pfam" id="PF04519">
    <property type="entry name" value="Bactofilin"/>
    <property type="match status" value="1"/>
</dbReference>
<comment type="caution">
    <text evidence="3">The sequence shown here is derived from an EMBL/GenBank/DDBJ whole genome shotgun (WGS) entry which is preliminary data.</text>
</comment>
<sequence>MLKNFMQPTHAKPTHHSMNNSLLDTPKSLDNTPKPLETSASAKPASHEEGNKLIVGPNIKLKGSEITDCEILVVEGRVEASMNSRDIRIAEGGVFSGTAEIDVAEVRGHFEGELTARKRLVIYATGKVTGHIRYGALKIEEGGVLSGDVATLSTPQASLVKVPEITIEEKPEAHQENVSSPTQTYPASVLAKNSAGRRQG</sequence>
<reference evidence="3 4" key="1">
    <citation type="journal article" date="2019" name="Front. Microbiol.">
        <title>Genomes of Neutrophilic Sulfur-Oxidizing Chemolithoautotrophs Representing 9 Proteobacterial Species From 8 Genera.</title>
        <authorList>
            <person name="Watanabe T."/>
            <person name="Kojima H."/>
            <person name="Umezawa K."/>
            <person name="Hori C."/>
            <person name="Takasuka T.E."/>
            <person name="Kato Y."/>
            <person name="Fukui M."/>
        </authorList>
    </citation>
    <scope>NUCLEOTIDE SEQUENCE [LARGE SCALE GENOMIC DNA]</scope>
    <source>
        <strain evidence="3 4">TTN</strain>
    </source>
</reference>
<comment type="similarity">
    <text evidence="1">Belongs to the bactofilin family.</text>
</comment>
<evidence type="ECO:0000313" key="4">
    <source>
        <dbReference type="Proteomes" id="UP000286806"/>
    </source>
</evidence>
<keyword evidence="4" id="KW-1185">Reference proteome</keyword>
<dbReference type="OrthoDB" id="9179856at2"/>
<evidence type="ECO:0000256" key="2">
    <source>
        <dbReference type="SAM" id="MobiDB-lite"/>
    </source>
</evidence>
<dbReference type="Proteomes" id="UP000286806">
    <property type="component" value="Unassembled WGS sequence"/>
</dbReference>
<organism evidence="3 4">
    <name type="scientific">Sulfuriferula multivorans</name>
    <dbReference type="NCBI Taxonomy" id="1559896"/>
    <lineage>
        <taxon>Bacteria</taxon>
        <taxon>Pseudomonadati</taxon>
        <taxon>Pseudomonadota</taxon>
        <taxon>Betaproteobacteria</taxon>
        <taxon>Nitrosomonadales</taxon>
        <taxon>Sulfuricellaceae</taxon>
        <taxon>Sulfuriferula</taxon>
    </lineage>
</organism>
<dbReference type="EMBL" id="BGOW01000021">
    <property type="protein sequence ID" value="GBL46593.1"/>
    <property type="molecule type" value="Genomic_DNA"/>
</dbReference>
<dbReference type="InterPro" id="IPR007607">
    <property type="entry name" value="BacA/B"/>
</dbReference>
<feature type="compositionally biased region" description="Polar residues" evidence="2">
    <location>
        <begin position="16"/>
        <end position="31"/>
    </location>
</feature>
<proteinExistence type="inferred from homology"/>
<dbReference type="AlphaFoldDB" id="A0A401JG81"/>
<name>A0A401JG81_9PROT</name>
<evidence type="ECO:0000256" key="1">
    <source>
        <dbReference type="ARBA" id="ARBA00044755"/>
    </source>
</evidence>
<feature type="compositionally biased region" description="Polar residues" evidence="2">
    <location>
        <begin position="176"/>
        <end position="186"/>
    </location>
</feature>
<dbReference type="PANTHER" id="PTHR35024">
    <property type="entry name" value="HYPOTHETICAL CYTOSOLIC PROTEIN"/>
    <property type="match status" value="1"/>
</dbReference>
<gene>
    <name evidence="3" type="ORF">SFMTTN_2408</name>
</gene>
<protein>
    <submittedName>
        <fullName evidence="3">Integral membrane protein CcmA</fullName>
    </submittedName>
</protein>